<accession>A0A0E9PGN4</accession>
<reference evidence="1" key="1">
    <citation type="submission" date="2014-11" db="EMBL/GenBank/DDBJ databases">
        <authorList>
            <person name="Amaro Gonzalez C."/>
        </authorList>
    </citation>
    <scope>NUCLEOTIDE SEQUENCE</scope>
</reference>
<dbReference type="EMBL" id="GBXM01105352">
    <property type="protein sequence ID" value="JAH03225.1"/>
    <property type="molecule type" value="Transcribed_RNA"/>
</dbReference>
<reference evidence="1" key="2">
    <citation type="journal article" date="2015" name="Fish Shellfish Immunol.">
        <title>Early steps in the European eel (Anguilla anguilla)-Vibrio vulnificus interaction in the gills: Role of the RtxA13 toxin.</title>
        <authorList>
            <person name="Callol A."/>
            <person name="Pajuelo D."/>
            <person name="Ebbesson L."/>
            <person name="Teles M."/>
            <person name="MacKenzie S."/>
            <person name="Amaro C."/>
        </authorList>
    </citation>
    <scope>NUCLEOTIDE SEQUENCE</scope>
</reference>
<evidence type="ECO:0000313" key="1">
    <source>
        <dbReference type="EMBL" id="JAH03225.1"/>
    </source>
</evidence>
<sequence length="39" mass="4562">MFNSLAIFCLNIYPTVVYFHSITEKLCTLNCFLCVLCPW</sequence>
<name>A0A0E9PGN4_ANGAN</name>
<organism evidence="1">
    <name type="scientific">Anguilla anguilla</name>
    <name type="common">European freshwater eel</name>
    <name type="synonym">Muraena anguilla</name>
    <dbReference type="NCBI Taxonomy" id="7936"/>
    <lineage>
        <taxon>Eukaryota</taxon>
        <taxon>Metazoa</taxon>
        <taxon>Chordata</taxon>
        <taxon>Craniata</taxon>
        <taxon>Vertebrata</taxon>
        <taxon>Euteleostomi</taxon>
        <taxon>Actinopterygii</taxon>
        <taxon>Neopterygii</taxon>
        <taxon>Teleostei</taxon>
        <taxon>Anguilliformes</taxon>
        <taxon>Anguillidae</taxon>
        <taxon>Anguilla</taxon>
    </lineage>
</organism>
<dbReference type="AlphaFoldDB" id="A0A0E9PGN4"/>
<proteinExistence type="predicted"/>
<protein>
    <submittedName>
        <fullName evidence="1">Uncharacterized protein</fullName>
    </submittedName>
</protein>